<organism evidence="2">
    <name type="scientific">Pandoravirus macleodensis</name>
    <dbReference type="NCBI Taxonomy" id="2107707"/>
    <lineage>
        <taxon>Viruses</taxon>
        <taxon>Pandoravirus</taxon>
    </lineage>
</organism>
<accession>A0A2U7UFD5</accession>
<proteinExistence type="predicted"/>
<evidence type="ECO:0000313" key="2">
    <source>
        <dbReference type="EMBL" id="AVK77010.1"/>
    </source>
</evidence>
<evidence type="ECO:0000256" key="1">
    <source>
        <dbReference type="SAM" id="MobiDB-lite"/>
    </source>
</evidence>
<sequence>MAYIERPPMHPDLIRVLSDLAPSRLFAAFEGDDALRATPRSLFDLCLRASVPFAVVDGILQANLPSHLCRLVLVPPTRKTRSDVHATTDGCDRDGNDHVDDDKGDGNSTDHYQACLPRWVSCCGCTSRPPNIGASNQSVANDRCGARPPCPRGWLRRIGQREALRIAAWHWACVVAENVHDHEAYGPPERPSCAFYESDWEKAAGIGVRWHFERARGASGADRDTSGVYFHDGYRGRLTVFSIAACDALPMRCQFASSCDSRFAVHPLWPRVRVRVDYGDGVPMCLTVFVAGDPLFVGHKEV</sequence>
<feature type="region of interest" description="Disordered" evidence="1">
    <location>
        <begin position="81"/>
        <end position="107"/>
    </location>
</feature>
<protein>
    <submittedName>
        <fullName evidence="2">Uncharacterized protein</fullName>
    </submittedName>
</protein>
<name>A0A2U7UFD5_9VIRU</name>
<dbReference type="KEGG" id="vg:36841465"/>
<reference evidence="2" key="1">
    <citation type="journal article" date="2018" name="Nat. Commun.">
        <title>Diversity and evolution of the emerging Pandoraviridae family.</title>
        <authorList>
            <person name="Legendre M."/>
            <person name="Fabre E."/>
            <person name="Poirot O."/>
            <person name="Jeudy S."/>
            <person name="Lartigue A."/>
            <person name="Alempic J.M."/>
            <person name="Beucher L."/>
            <person name="Philippe N."/>
            <person name="Bertaux L."/>
            <person name="Christo-Foroux E."/>
            <person name="Labadie K."/>
            <person name="Coute Y."/>
            <person name="Abergel C."/>
            <person name="Claverie J.M."/>
        </authorList>
    </citation>
    <scope>NUCLEOTIDE SEQUENCE [LARGE SCALE GENOMIC DNA]</scope>
    <source>
        <strain evidence="2">Macleodensis</strain>
    </source>
</reference>
<gene>
    <name evidence="2" type="ORF">pmac_cds_322</name>
</gene>
<dbReference type="GeneID" id="36841465"/>
<dbReference type="RefSeq" id="YP_009481006.1">
    <property type="nucleotide sequence ID" value="NC_037665.1"/>
</dbReference>
<dbReference type="Proteomes" id="UP000249758">
    <property type="component" value="Segment"/>
</dbReference>
<dbReference type="EMBL" id="MG011691">
    <property type="protein sequence ID" value="AVK77010.1"/>
    <property type="molecule type" value="Genomic_DNA"/>
</dbReference>
<feature type="compositionally biased region" description="Basic and acidic residues" evidence="1">
    <location>
        <begin position="81"/>
        <end position="105"/>
    </location>
</feature>